<dbReference type="AlphaFoldDB" id="A0A9P8XYT1"/>
<dbReference type="EMBL" id="JAGTJQ010000009">
    <property type="protein sequence ID" value="KAH7025277.1"/>
    <property type="molecule type" value="Genomic_DNA"/>
</dbReference>
<proteinExistence type="predicted"/>
<gene>
    <name evidence="1" type="ORF">B0I36DRAFT_376878</name>
</gene>
<accession>A0A9P8XYT1</accession>
<dbReference type="RefSeq" id="XP_046008825.1">
    <property type="nucleotide sequence ID" value="XM_046160505.1"/>
</dbReference>
<protein>
    <submittedName>
        <fullName evidence="1">2OG-Fe dioxygenase-domain-containing protein</fullName>
    </submittedName>
</protein>
<evidence type="ECO:0000313" key="1">
    <source>
        <dbReference type="EMBL" id="KAH7025277.1"/>
    </source>
</evidence>
<organism evidence="1 2">
    <name type="scientific">Microdochium trichocladiopsis</name>
    <dbReference type="NCBI Taxonomy" id="1682393"/>
    <lineage>
        <taxon>Eukaryota</taxon>
        <taxon>Fungi</taxon>
        <taxon>Dikarya</taxon>
        <taxon>Ascomycota</taxon>
        <taxon>Pezizomycotina</taxon>
        <taxon>Sordariomycetes</taxon>
        <taxon>Xylariomycetidae</taxon>
        <taxon>Xylariales</taxon>
        <taxon>Microdochiaceae</taxon>
        <taxon>Microdochium</taxon>
    </lineage>
</organism>
<dbReference type="Pfam" id="PF10014">
    <property type="entry name" value="2OG-Fe_Oxy_2"/>
    <property type="match status" value="1"/>
</dbReference>
<dbReference type="Gene3D" id="2.60.120.620">
    <property type="entry name" value="q2cbj1_9rhob like domain"/>
    <property type="match status" value="1"/>
</dbReference>
<name>A0A9P8XYT1_9PEZI</name>
<keyword evidence="1" id="KW-0223">Dioxygenase</keyword>
<dbReference type="Proteomes" id="UP000756346">
    <property type="component" value="Unassembled WGS sequence"/>
</dbReference>
<dbReference type="GeneID" id="70190051"/>
<dbReference type="GO" id="GO:0051213">
    <property type="term" value="F:dioxygenase activity"/>
    <property type="evidence" value="ECO:0007669"/>
    <property type="project" value="UniProtKB-KW"/>
</dbReference>
<keyword evidence="2" id="KW-1185">Reference proteome</keyword>
<comment type="caution">
    <text evidence="1">The sequence shown here is derived from an EMBL/GenBank/DDBJ whole genome shotgun (WGS) entry which is preliminary data.</text>
</comment>
<dbReference type="OrthoDB" id="5307791at2759"/>
<dbReference type="InterPro" id="IPR018724">
    <property type="entry name" value="2OG-Fe_dioxygenase"/>
</dbReference>
<evidence type="ECO:0000313" key="2">
    <source>
        <dbReference type="Proteomes" id="UP000756346"/>
    </source>
</evidence>
<keyword evidence="1" id="KW-0560">Oxidoreductase</keyword>
<reference evidence="1" key="1">
    <citation type="journal article" date="2021" name="Nat. Commun.">
        <title>Genetic determinants of endophytism in the Arabidopsis root mycobiome.</title>
        <authorList>
            <person name="Mesny F."/>
            <person name="Miyauchi S."/>
            <person name="Thiergart T."/>
            <person name="Pickel B."/>
            <person name="Atanasova L."/>
            <person name="Karlsson M."/>
            <person name="Huettel B."/>
            <person name="Barry K.W."/>
            <person name="Haridas S."/>
            <person name="Chen C."/>
            <person name="Bauer D."/>
            <person name="Andreopoulos W."/>
            <person name="Pangilinan J."/>
            <person name="LaButti K."/>
            <person name="Riley R."/>
            <person name="Lipzen A."/>
            <person name="Clum A."/>
            <person name="Drula E."/>
            <person name="Henrissat B."/>
            <person name="Kohler A."/>
            <person name="Grigoriev I.V."/>
            <person name="Martin F.M."/>
            <person name="Hacquard S."/>
        </authorList>
    </citation>
    <scope>NUCLEOTIDE SEQUENCE</scope>
    <source>
        <strain evidence="1">MPI-CAGE-CH-0230</strain>
    </source>
</reference>
<sequence length="308" mass="35561">MLSVKSQAYSPEYYKTIGRIMQWRRRYVSERCIFIHHDEMAELLRGLGAVEEDFARLQVVSEHLYADPTLPFRKSRNGRFCIDFDTKSVRRLEFQPFALSTEEDFKRYDSDKVRIFDEIEDELQLNSVLQALMAFKAIMVHGVETEHRPKMDYSGNKWVCTLFNVRTITRPDLLGEPALEGVHTDGVDHTMTTFLGSKNMAPHSAVTLLHDPSETTGISFDQVTPSKIHARAQHRHFLDTLLVTDREYKHSLSPVFPQDSTLESTRDMLVFFTRKPVTDDHISASIDSLKPHRGMPMEVPIFIPESEE</sequence>